<dbReference type="CDD" id="cd06503">
    <property type="entry name" value="ATP-synt_Fo_b"/>
    <property type="match status" value="1"/>
</dbReference>
<evidence type="ECO:0000256" key="6">
    <source>
        <dbReference type="ARBA" id="ARBA00023065"/>
    </source>
</evidence>
<dbReference type="AlphaFoldDB" id="A0A6J4NK43"/>
<evidence type="ECO:0000313" key="15">
    <source>
        <dbReference type="EMBL" id="CAA9390079.1"/>
    </source>
</evidence>
<keyword evidence="7 12" id="KW-0472">Membrane</keyword>
<name>A0A6J4NK43_9BACT</name>
<dbReference type="HAMAP" id="MF_01398">
    <property type="entry name" value="ATP_synth_b_bprime"/>
    <property type="match status" value="1"/>
</dbReference>
<protein>
    <recommendedName>
        <fullName evidence="12">ATP synthase subunit b</fullName>
    </recommendedName>
    <alternativeName>
        <fullName evidence="12">ATP synthase F(0) sector subunit b</fullName>
    </alternativeName>
    <alternativeName>
        <fullName evidence="12">ATPase subunit I</fullName>
    </alternativeName>
    <alternativeName>
        <fullName evidence="12">F-type ATPase subunit b</fullName>
        <shortName evidence="12">F-ATPase subunit b</shortName>
    </alternativeName>
</protein>
<keyword evidence="1 12" id="KW-0813">Transport</keyword>
<keyword evidence="5 12" id="KW-1133">Transmembrane helix</keyword>
<accession>A0A6J4NK43</accession>
<evidence type="ECO:0000256" key="7">
    <source>
        <dbReference type="ARBA" id="ARBA00023136"/>
    </source>
</evidence>
<evidence type="ECO:0000256" key="2">
    <source>
        <dbReference type="ARBA" id="ARBA00022547"/>
    </source>
</evidence>
<dbReference type="EMBL" id="CADCUR010000075">
    <property type="protein sequence ID" value="CAA9390079.1"/>
    <property type="molecule type" value="Genomic_DNA"/>
</dbReference>
<dbReference type="PANTHER" id="PTHR34264:SF3">
    <property type="entry name" value="ATP SYNTHASE SUBUNIT B, CHLOROPLASTIC"/>
    <property type="match status" value="1"/>
</dbReference>
<evidence type="ECO:0000256" key="12">
    <source>
        <dbReference type="HAMAP-Rule" id="MF_01398"/>
    </source>
</evidence>
<keyword evidence="14" id="KW-0175">Coiled coil</keyword>
<evidence type="ECO:0000256" key="4">
    <source>
        <dbReference type="ARBA" id="ARBA00022781"/>
    </source>
</evidence>
<evidence type="ECO:0000256" key="10">
    <source>
        <dbReference type="ARBA" id="ARBA00025614"/>
    </source>
</evidence>
<feature type="transmembrane region" description="Helical" evidence="12">
    <location>
        <begin position="42"/>
        <end position="59"/>
    </location>
</feature>
<evidence type="ECO:0000256" key="14">
    <source>
        <dbReference type="SAM" id="Coils"/>
    </source>
</evidence>
<comment type="function">
    <text evidence="9 12">F(1)F(0) ATP synthase produces ATP from ADP in the presence of a proton or sodium gradient. F-type ATPases consist of two structural domains, F(1) containing the extramembraneous catalytic core and F(0) containing the membrane proton channel, linked together by a central stalk and a peripheral stalk. During catalysis, ATP synthesis in the catalytic domain of F(1) is coupled via a rotary mechanism of the central stalk subunits to proton translocation.</text>
</comment>
<reference evidence="15" key="1">
    <citation type="submission" date="2020-02" db="EMBL/GenBank/DDBJ databases">
        <authorList>
            <person name="Meier V. D."/>
        </authorList>
    </citation>
    <scope>NUCLEOTIDE SEQUENCE</scope>
    <source>
        <strain evidence="15">AVDCRST_MAG74</strain>
    </source>
</reference>
<dbReference type="GO" id="GO:0005886">
    <property type="term" value="C:plasma membrane"/>
    <property type="evidence" value="ECO:0007669"/>
    <property type="project" value="UniProtKB-SubCell"/>
</dbReference>
<evidence type="ECO:0000256" key="13">
    <source>
        <dbReference type="RuleBase" id="RU003848"/>
    </source>
</evidence>
<evidence type="ECO:0000256" key="9">
    <source>
        <dbReference type="ARBA" id="ARBA00025198"/>
    </source>
</evidence>
<keyword evidence="12" id="KW-1003">Cell membrane</keyword>
<keyword evidence="2 12" id="KW-0138">CF(0)</keyword>
<evidence type="ECO:0000256" key="1">
    <source>
        <dbReference type="ARBA" id="ARBA00022448"/>
    </source>
</evidence>
<comment type="function">
    <text evidence="10">Component of the F(0) channel, it forms part of the peripheral stalk, linking F(1) to F(0). The b'-subunit is a diverged and duplicated form of b found in plants and photosynthetic bacteria.</text>
</comment>
<organism evidence="15">
    <name type="scientific">uncultured Pyrinomonadaceae bacterium</name>
    <dbReference type="NCBI Taxonomy" id="2283094"/>
    <lineage>
        <taxon>Bacteria</taxon>
        <taxon>Pseudomonadati</taxon>
        <taxon>Acidobacteriota</taxon>
        <taxon>Blastocatellia</taxon>
        <taxon>Blastocatellales</taxon>
        <taxon>Pyrinomonadaceae</taxon>
        <taxon>environmental samples</taxon>
    </lineage>
</organism>
<feature type="coiled-coil region" evidence="14">
    <location>
        <begin position="71"/>
        <end position="169"/>
    </location>
</feature>
<keyword evidence="3 12" id="KW-0812">Transmembrane</keyword>
<dbReference type="Pfam" id="PF00430">
    <property type="entry name" value="ATP-synt_B"/>
    <property type="match status" value="1"/>
</dbReference>
<comment type="subcellular location">
    <subcellularLocation>
        <location evidence="12">Cell membrane</location>
        <topology evidence="12">Single-pass membrane protein</topology>
    </subcellularLocation>
    <subcellularLocation>
        <location evidence="11">Endomembrane system</location>
        <topology evidence="11">Single-pass membrane protein</topology>
    </subcellularLocation>
</comment>
<keyword evidence="6 12" id="KW-0406">Ion transport</keyword>
<proteinExistence type="inferred from homology"/>
<keyword evidence="4 12" id="KW-0375">Hydrogen ion transport</keyword>
<comment type="subunit">
    <text evidence="12">F-type ATPases have 2 components, F(1) - the catalytic core - and F(0) - the membrane proton channel. F(1) has five subunits: alpha(3), beta(3), gamma(1), delta(1), epsilon(1). F(0) has three main subunits: a(1), b(2) and c(10-14). The alpha and beta chains form an alternating ring which encloses part of the gamma chain. F(1) is attached to F(0) by a central stalk formed by the gamma and epsilon chains, while a peripheral stalk is formed by the delta and b chains.</text>
</comment>
<keyword evidence="8 12" id="KW-0066">ATP synthesis</keyword>
<dbReference type="GO" id="GO:0045259">
    <property type="term" value="C:proton-transporting ATP synthase complex"/>
    <property type="evidence" value="ECO:0007669"/>
    <property type="project" value="UniProtKB-KW"/>
</dbReference>
<sequence length="194" mass="21995">MLAFLFNYILIFAAPTGGAGEAASGGFMDFYNHYLNFPGFEAWRFFNLAVFLGILVYLLKKPLTAAFKTKRETIRAELIRAEAEKQAALERLTATEVKLVGLDAEARAIRQRAEQEAAAEKSRILEQTEFEINKLREQAIGEIERKNQLARLELRRFSAEESIRRAEEKIRAEITDEKDARLVKANIQSIGGLN</sequence>
<dbReference type="PANTHER" id="PTHR34264">
    <property type="entry name" value="ATP SYNTHASE SUBUNIT B, CHLOROPLASTIC"/>
    <property type="match status" value="1"/>
</dbReference>
<comment type="similarity">
    <text evidence="12 13">Belongs to the ATPase B chain family.</text>
</comment>
<gene>
    <name evidence="12" type="primary">atpF</name>
    <name evidence="15" type="ORF">AVDCRST_MAG74-1045</name>
</gene>
<evidence type="ECO:0000256" key="8">
    <source>
        <dbReference type="ARBA" id="ARBA00023310"/>
    </source>
</evidence>
<evidence type="ECO:0000256" key="11">
    <source>
        <dbReference type="ARBA" id="ARBA00037847"/>
    </source>
</evidence>
<dbReference type="GO" id="GO:0046933">
    <property type="term" value="F:proton-transporting ATP synthase activity, rotational mechanism"/>
    <property type="evidence" value="ECO:0007669"/>
    <property type="project" value="UniProtKB-UniRule"/>
</dbReference>
<dbReference type="InterPro" id="IPR002146">
    <property type="entry name" value="ATP_synth_b/b'su_bac/chlpt"/>
</dbReference>
<evidence type="ECO:0000256" key="5">
    <source>
        <dbReference type="ARBA" id="ARBA00022989"/>
    </source>
</evidence>
<evidence type="ECO:0000256" key="3">
    <source>
        <dbReference type="ARBA" id="ARBA00022692"/>
    </source>
</evidence>
<dbReference type="GO" id="GO:0012505">
    <property type="term" value="C:endomembrane system"/>
    <property type="evidence" value="ECO:0007669"/>
    <property type="project" value="UniProtKB-SubCell"/>
</dbReference>